<dbReference type="Proteomes" id="UP000680638">
    <property type="component" value="Unassembled WGS sequence"/>
</dbReference>
<dbReference type="EMBL" id="BORW01000014">
    <property type="protein sequence ID" value="GIO68045.1"/>
    <property type="molecule type" value="Genomic_DNA"/>
</dbReference>
<name>A0ABQ4LXP4_9BACL</name>
<evidence type="ECO:0000313" key="1">
    <source>
        <dbReference type="EMBL" id="GIO68045.1"/>
    </source>
</evidence>
<protein>
    <submittedName>
        <fullName evidence="1">Uncharacterized protein</fullName>
    </submittedName>
</protein>
<evidence type="ECO:0000313" key="2">
    <source>
        <dbReference type="Proteomes" id="UP000680638"/>
    </source>
</evidence>
<gene>
    <name evidence="1" type="ORF">J21TS3_28660</name>
</gene>
<reference evidence="1 2" key="1">
    <citation type="submission" date="2021-03" db="EMBL/GenBank/DDBJ databases">
        <title>Antimicrobial resistance genes in bacteria isolated from Japanese honey, and their potential for conferring macrolide and lincosamide resistance in the American foulbrood pathogen Paenibacillus larvae.</title>
        <authorList>
            <person name="Okamoto M."/>
            <person name="Kumagai M."/>
            <person name="Kanamori H."/>
            <person name="Takamatsu D."/>
        </authorList>
    </citation>
    <scope>NUCLEOTIDE SEQUENCE [LARGE SCALE GENOMIC DNA]</scope>
    <source>
        <strain evidence="1 2">J21TS3</strain>
    </source>
</reference>
<sequence length="111" mass="12767">MMAKNNAYARQIQIRPQNDRFIPITTTSDANFLEARANIEKADRVVVSQVWDPYAYIELGLAMQLNKQIVVVGDDDLIQTGLFPKYDDFVYEKATEDTVSQYLMRLSKSEN</sequence>
<keyword evidence="2" id="KW-1185">Reference proteome</keyword>
<comment type="caution">
    <text evidence="1">The sequence shown here is derived from an EMBL/GenBank/DDBJ whole genome shotgun (WGS) entry which is preliminary data.</text>
</comment>
<organism evidence="1 2">
    <name type="scientific">Paenibacillus cookii</name>
    <dbReference type="NCBI Taxonomy" id="157839"/>
    <lineage>
        <taxon>Bacteria</taxon>
        <taxon>Bacillati</taxon>
        <taxon>Bacillota</taxon>
        <taxon>Bacilli</taxon>
        <taxon>Bacillales</taxon>
        <taxon>Paenibacillaceae</taxon>
        <taxon>Paenibacillus</taxon>
    </lineage>
</organism>
<proteinExistence type="predicted"/>
<accession>A0ABQ4LXP4</accession>